<feature type="region of interest" description="Disordered" evidence="1">
    <location>
        <begin position="1"/>
        <end position="80"/>
    </location>
</feature>
<evidence type="ECO:0000313" key="3">
    <source>
        <dbReference type="EMBL" id="XCI81206.1"/>
    </source>
</evidence>
<reference evidence="2" key="2">
    <citation type="submission" date="2022-01" db="EMBL/GenBank/DDBJ databases">
        <authorList>
            <person name="Rana R."/>
            <person name="Patil P.B."/>
        </authorList>
    </citation>
    <scope>NUCLEOTIDE SEQUENCE</scope>
    <source>
        <strain evidence="2">PPL560</strain>
    </source>
</reference>
<evidence type="ECO:0000256" key="1">
    <source>
        <dbReference type="SAM" id="MobiDB-lite"/>
    </source>
</evidence>
<evidence type="ECO:0000313" key="2">
    <source>
        <dbReference type="EMBL" id="MCI2260513.1"/>
    </source>
</evidence>
<feature type="region of interest" description="Disordered" evidence="1">
    <location>
        <begin position="94"/>
        <end position="120"/>
    </location>
</feature>
<gene>
    <name evidence="2" type="ORF">L3V74_03085</name>
    <name evidence="3" type="ORF">Q7W82_03295</name>
</gene>
<reference evidence="2 4" key="1">
    <citation type="journal article" date="2022" name="Curr. Microbiol.">
        <title>Xanthomonas indica sp. nov., a Novel Member of Non-Pathogenic Xanthomonas Community from Healthy Rice Seeds.</title>
        <authorList>
            <person name="Rana R."/>
            <person name="Madhavan V.N."/>
            <person name="Saroha T."/>
            <person name="Bansal K."/>
            <person name="Kaur A."/>
            <person name="Sonti R.V."/>
            <person name="Patel H.K."/>
            <person name="Patil P.B."/>
        </authorList>
    </citation>
    <scope>NUCLEOTIDE SEQUENCE [LARGE SCALE GENOMIC DNA]</scope>
    <source>
        <strain evidence="2 4">PPL560</strain>
    </source>
</reference>
<dbReference type="AlphaFoldDB" id="A0AAU8I766"/>
<organism evidence="3">
    <name type="scientific">Xanthomonas indica</name>
    <dbReference type="NCBI Taxonomy" id="2912242"/>
    <lineage>
        <taxon>Bacteria</taxon>
        <taxon>Pseudomonadati</taxon>
        <taxon>Pseudomonadota</taxon>
        <taxon>Gammaproteobacteria</taxon>
        <taxon>Lysobacterales</taxon>
        <taxon>Lysobacteraceae</taxon>
        <taxon>Xanthomonas</taxon>
    </lineage>
</organism>
<accession>A0AAU8I766</accession>
<protein>
    <submittedName>
        <fullName evidence="3">Uncharacterized protein</fullName>
    </submittedName>
</protein>
<dbReference type="Proteomes" id="UP001430647">
    <property type="component" value="Unassembled WGS sequence"/>
</dbReference>
<evidence type="ECO:0000313" key="4">
    <source>
        <dbReference type="Proteomes" id="UP001430647"/>
    </source>
</evidence>
<sequence length="120" mass="12825">MHRNARHACNGEVRAAPAATWHTSSAAPDKLRRKPSARLRRDRSTWRPHAARTGLRADTSAVRHGGTVAPPGGALPDQHISAGSDVAARSFHPGDRRAVAPATPARPRGAMHVMTVNRPT</sequence>
<dbReference type="EMBL" id="CP131914">
    <property type="protein sequence ID" value="XCI81206.1"/>
    <property type="molecule type" value="Genomic_DNA"/>
</dbReference>
<name>A0AAU8I766_9XANT</name>
<dbReference type="RefSeq" id="WP_242157529.1">
    <property type="nucleotide sequence ID" value="NZ_CP131914.1"/>
</dbReference>
<feature type="compositionally biased region" description="Basic residues" evidence="1">
    <location>
        <begin position="31"/>
        <end position="41"/>
    </location>
</feature>
<reference evidence="3" key="3">
    <citation type="submission" date="2023-08" db="EMBL/GenBank/DDBJ databases">
        <title>Complete genome sequence of Xanthomonas indica.</title>
        <authorList>
            <person name="Patil P.B."/>
            <person name="Rana R."/>
        </authorList>
    </citation>
    <scope>NUCLEOTIDE SEQUENCE</scope>
    <source>
        <strain evidence="3">PPL560</strain>
    </source>
</reference>
<dbReference type="KEGG" id="xin:Q7W82_03295"/>
<proteinExistence type="predicted"/>
<keyword evidence="4" id="KW-1185">Reference proteome</keyword>
<dbReference type="EMBL" id="JAKJPQ010000002">
    <property type="protein sequence ID" value="MCI2260513.1"/>
    <property type="molecule type" value="Genomic_DNA"/>
</dbReference>
<feature type="compositionally biased region" description="Low complexity" evidence="1">
    <location>
        <begin position="99"/>
        <end position="108"/>
    </location>
</feature>